<keyword evidence="3" id="KW-1185">Reference proteome</keyword>
<protein>
    <submittedName>
        <fullName evidence="2">Uncharacterized protein</fullName>
    </submittedName>
</protein>
<dbReference type="EMBL" id="PJQL01000399">
    <property type="protein sequence ID" value="RCH96127.1"/>
    <property type="molecule type" value="Genomic_DNA"/>
</dbReference>
<dbReference type="Proteomes" id="UP000252139">
    <property type="component" value="Unassembled WGS sequence"/>
</dbReference>
<sequence>MSTLFFYEDGKEKIVDEEGHNAMDWEKVLHPDHPTTLTRIRLYCEAQVPKQSSADEGLDTKMEEVTNEVKKQKPQHPDGT</sequence>
<gene>
    <name evidence="2" type="ORF">CU097_005929</name>
</gene>
<proteinExistence type="predicted"/>
<accession>A0A367K1U8</accession>
<dbReference type="STRING" id="86630.A0A367K1U8"/>
<dbReference type="AlphaFoldDB" id="A0A367K1U8"/>
<evidence type="ECO:0000313" key="2">
    <source>
        <dbReference type="EMBL" id="RCH96127.1"/>
    </source>
</evidence>
<reference evidence="2 3" key="1">
    <citation type="journal article" date="2018" name="G3 (Bethesda)">
        <title>Phylogenetic and Phylogenomic Definition of Rhizopus Species.</title>
        <authorList>
            <person name="Gryganskyi A.P."/>
            <person name="Golan J."/>
            <person name="Dolatabadi S."/>
            <person name="Mondo S."/>
            <person name="Robb S."/>
            <person name="Idnurm A."/>
            <person name="Muszewska A."/>
            <person name="Steczkiewicz K."/>
            <person name="Masonjones S."/>
            <person name="Liao H.L."/>
            <person name="Gajdeczka M.T."/>
            <person name="Anike F."/>
            <person name="Vuek A."/>
            <person name="Anishchenko I.M."/>
            <person name="Voigt K."/>
            <person name="de Hoog G.S."/>
            <person name="Smith M.E."/>
            <person name="Heitman J."/>
            <person name="Vilgalys R."/>
            <person name="Stajich J.E."/>
        </authorList>
    </citation>
    <scope>NUCLEOTIDE SEQUENCE [LARGE SCALE GENOMIC DNA]</scope>
    <source>
        <strain evidence="2 3">CBS 357.93</strain>
    </source>
</reference>
<comment type="caution">
    <text evidence="2">The sequence shown here is derived from an EMBL/GenBank/DDBJ whole genome shotgun (WGS) entry which is preliminary data.</text>
</comment>
<name>A0A367K1U8_RHIAZ</name>
<evidence type="ECO:0000256" key="1">
    <source>
        <dbReference type="SAM" id="MobiDB-lite"/>
    </source>
</evidence>
<organism evidence="2 3">
    <name type="scientific">Rhizopus azygosporus</name>
    <name type="common">Rhizopus microsporus var. azygosporus</name>
    <dbReference type="NCBI Taxonomy" id="86630"/>
    <lineage>
        <taxon>Eukaryota</taxon>
        <taxon>Fungi</taxon>
        <taxon>Fungi incertae sedis</taxon>
        <taxon>Mucoromycota</taxon>
        <taxon>Mucoromycotina</taxon>
        <taxon>Mucoromycetes</taxon>
        <taxon>Mucorales</taxon>
        <taxon>Mucorineae</taxon>
        <taxon>Rhizopodaceae</taxon>
        <taxon>Rhizopus</taxon>
    </lineage>
</organism>
<feature type="compositionally biased region" description="Basic and acidic residues" evidence="1">
    <location>
        <begin position="58"/>
        <end position="80"/>
    </location>
</feature>
<feature type="region of interest" description="Disordered" evidence="1">
    <location>
        <begin position="50"/>
        <end position="80"/>
    </location>
</feature>
<evidence type="ECO:0000313" key="3">
    <source>
        <dbReference type="Proteomes" id="UP000252139"/>
    </source>
</evidence>